<feature type="compositionally biased region" description="Basic and acidic residues" evidence="1">
    <location>
        <begin position="1"/>
        <end position="17"/>
    </location>
</feature>
<dbReference type="InterPro" id="IPR043736">
    <property type="entry name" value="DUF5681"/>
</dbReference>
<proteinExistence type="predicted"/>
<keyword evidence="4" id="KW-1185">Reference proteome</keyword>
<feature type="domain" description="DUF5681" evidence="2">
    <location>
        <begin position="29"/>
        <end position="117"/>
    </location>
</feature>
<evidence type="ECO:0000259" key="2">
    <source>
        <dbReference type="Pfam" id="PF18932"/>
    </source>
</evidence>
<evidence type="ECO:0000313" key="3">
    <source>
        <dbReference type="EMBL" id="QNQ11775.1"/>
    </source>
</evidence>
<feature type="region of interest" description="Disordered" evidence="1">
    <location>
        <begin position="1"/>
        <end position="60"/>
    </location>
</feature>
<name>A0A7H0LQ22_9SPHN</name>
<dbReference type="KEGG" id="spap:H3Z74_11930"/>
<dbReference type="RefSeq" id="WP_187764078.1">
    <property type="nucleotide sequence ID" value="NZ_CP061038.1"/>
</dbReference>
<dbReference type="AlphaFoldDB" id="A0A7H0LQ22"/>
<reference evidence="3 4" key="1">
    <citation type="submission" date="2020-09" db="EMBL/GenBank/DDBJ databases">
        <title>Sphingomonas sp., a new species isolated from pork steak.</title>
        <authorList>
            <person name="Heidler von Heilborn D."/>
        </authorList>
    </citation>
    <scope>NUCLEOTIDE SEQUENCE [LARGE SCALE GENOMIC DNA]</scope>
    <source>
        <strain evidence="4">S8-3T</strain>
    </source>
</reference>
<protein>
    <recommendedName>
        <fullName evidence="2">DUF5681 domain-containing protein</fullName>
    </recommendedName>
</protein>
<organism evidence="3 4">
    <name type="scientific">Sphingomonas alpina</name>
    <dbReference type="NCBI Taxonomy" id="653931"/>
    <lineage>
        <taxon>Bacteria</taxon>
        <taxon>Pseudomonadati</taxon>
        <taxon>Pseudomonadota</taxon>
        <taxon>Alphaproteobacteria</taxon>
        <taxon>Sphingomonadales</taxon>
        <taxon>Sphingomonadaceae</taxon>
        <taxon>Sphingomonas</taxon>
    </lineage>
</organism>
<dbReference type="EMBL" id="CP061038">
    <property type="protein sequence ID" value="QNQ11775.1"/>
    <property type="molecule type" value="Genomic_DNA"/>
</dbReference>
<evidence type="ECO:0000313" key="4">
    <source>
        <dbReference type="Proteomes" id="UP000516148"/>
    </source>
</evidence>
<accession>A0A7H0LQ22</accession>
<evidence type="ECO:0000256" key="1">
    <source>
        <dbReference type="SAM" id="MobiDB-lite"/>
    </source>
</evidence>
<gene>
    <name evidence="3" type="ORF">H3Z74_11930</name>
</gene>
<sequence>MNREETGRWDAAEHEGEGYAVGNCRPPVEHQFRKGQSGNPAGRPRATGAPGDRLRGSDEPTRGMILDEAYRMVPVEIDGKTVEMRMGQAVMRSLALAALNGNPTAMRRWTELVRQAEADQKQTQVAIYNVFERDAQQKEISERKNERGDITQFYADDILFDPKACRVVVRGEDG</sequence>
<dbReference type="Proteomes" id="UP000516148">
    <property type="component" value="Chromosome"/>
</dbReference>
<dbReference type="Pfam" id="PF18932">
    <property type="entry name" value="DUF5681"/>
    <property type="match status" value="1"/>
</dbReference>